<dbReference type="EMBL" id="BLXT01006003">
    <property type="protein sequence ID" value="GFO28134.1"/>
    <property type="molecule type" value="Genomic_DNA"/>
</dbReference>
<organism evidence="2 3">
    <name type="scientific">Plakobranchus ocellatus</name>
    <dbReference type="NCBI Taxonomy" id="259542"/>
    <lineage>
        <taxon>Eukaryota</taxon>
        <taxon>Metazoa</taxon>
        <taxon>Spiralia</taxon>
        <taxon>Lophotrochozoa</taxon>
        <taxon>Mollusca</taxon>
        <taxon>Gastropoda</taxon>
        <taxon>Heterobranchia</taxon>
        <taxon>Euthyneura</taxon>
        <taxon>Panpulmonata</taxon>
        <taxon>Sacoglossa</taxon>
        <taxon>Placobranchoidea</taxon>
        <taxon>Plakobranchidae</taxon>
        <taxon>Plakobranchus</taxon>
    </lineage>
</organism>
<dbReference type="AlphaFoldDB" id="A0AAV4CAQ1"/>
<protein>
    <submittedName>
        <fullName evidence="2">Macrophage expressed protein</fullName>
    </submittedName>
</protein>
<feature type="transmembrane region" description="Helical" evidence="1">
    <location>
        <begin position="196"/>
        <end position="219"/>
    </location>
</feature>
<dbReference type="Proteomes" id="UP000735302">
    <property type="component" value="Unassembled WGS sequence"/>
</dbReference>
<evidence type="ECO:0000313" key="3">
    <source>
        <dbReference type="Proteomes" id="UP000735302"/>
    </source>
</evidence>
<evidence type="ECO:0000313" key="2">
    <source>
        <dbReference type="EMBL" id="GFO28134.1"/>
    </source>
</evidence>
<proteinExistence type="predicted"/>
<keyword evidence="1" id="KW-1133">Transmembrane helix</keyword>
<evidence type="ECO:0000256" key="1">
    <source>
        <dbReference type="SAM" id="Phobius"/>
    </source>
</evidence>
<keyword evidence="1" id="KW-0812">Transmembrane</keyword>
<keyword evidence="1" id="KW-0472">Membrane</keyword>
<reference evidence="2 3" key="1">
    <citation type="journal article" date="2021" name="Elife">
        <title>Chloroplast acquisition without the gene transfer in kleptoplastic sea slugs, Plakobranchus ocellatus.</title>
        <authorList>
            <person name="Maeda T."/>
            <person name="Takahashi S."/>
            <person name="Yoshida T."/>
            <person name="Shimamura S."/>
            <person name="Takaki Y."/>
            <person name="Nagai Y."/>
            <person name="Toyoda A."/>
            <person name="Suzuki Y."/>
            <person name="Arimoto A."/>
            <person name="Ishii H."/>
            <person name="Satoh N."/>
            <person name="Nishiyama T."/>
            <person name="Hasebe M."/>
            <person name="Maruyama T."/>
            <person name="Minagawa J."/>
            <person name="Obokata J."/>
            <person name="Shigenobu S."/>
        </authorList>
    </citation>
    <scope>NUCLEOTIDE SEQUENCE [LARGE SCALE GENOMIC DNA]</scope>
</reference>
<gene>
    <name evidence="2" type="ORF">PoB_005463900</name>
</gene>
<comment type="caution">
    <text evidence="2">The sequence shown here is derived from an EMBL/GenBank/DDBJ whole genome shotgun (WGS) entry which is preliminary data.</text>
</comment>
<name>A0AAV4CAQ1_9GAST</name>
<accession>A0AAV4CAQ1</accession>
<sequence>MINLILYLITTSEAVIKAWLTAIIKKAGGFRAFIITSHSNPLAFGHSLNSSSLMLHTYSQGPEAWPRRCPRGYSQHMTAFMIEDGCDIYHCIQPNKQEKVRFPKLRRPPFTSDPGESSKDRTSFVYAPEHTLLTINTQNSEKLNSFSPVYNKWSSLRHGYEDRIFPNIEVKRRMSQTEEQKQETQLLVVFHVSQTVLVSISVVLILMFAYVIRCTLRFFCRKRKELRTRDKHFEGFCVKN</sequence>
<keyword evidence="3" id="KW-1185">Reference proteome</keyword>